<dbReference type="InterPro" id="IPR015231">
    <property type="entry name" value="DUF1934"/>
</dbReference>
<protein>
    <submittedName>
        <fullName evidence="1">DUF1934 domain-containing protein</fullName>
    </submittedName>
</protein>
<proteinExistence type="predicted"/>
<dbReference type="RefSeq" id="WP_267150889.1">
    <property type="nucleotide sequence ID" value="NZ_JAPMLT010000002.1"/>
</dbReference>
<name>A0ABT3WYB9_9BACL</name>
<dbReference type="SUPFAM" id="SSF50814">
    <property type="entry name" value="Lipocalins"/>
    <property type="match status" value="1"/>
</dbReference>
<evidence type="ECO:0000313" key="1">
    <source>
        <dbReference type="EMBL" id="MCX7569655.1"/>
    </source>
</evidence>
<keyword evidence="2" id="KW-1185">Reference proteome</keyword>
<dbReference type="Pfam" id="PF09148">
    <property type="entry name" value="DUF1934"/>
    <property type="match status" value="1"/>
</dbReference>
<evidence type="ECO:0000313" key="2">
    <source>
        <dbReference type="Proteomes" id="UP001208017"/>
    </source>
</evidence>
<comment type="caution">
    <text evidence="1">The sequence shown here is derived from an EMBL/GenBank/DDBJ whole genome shotgun (WGS) entry which is preliminary data.</text>
</comment>
<dbReference type="Proteomes" id="UP001208017">
    <property type="component" value="Unassembled WGS sequence"/>
</dbReference>
<gene>
    <name evidence="1" type="ORF">OS242_06735</name>
</gene>
<dbReference type="InterPro" id="IPR012674">
    <property type="entry name" value="Calycin"/>
</dbReference>
<dbReference type="Gene3D" id="2.40.128.20">
    <property type="match status" value="1"/>
</dbReference>
<dbReference type="EMBL" id="JAPMLT010000002">
    <property type="protein sequence ID" value="MCX7569655.1"/>
    <property type="molecule type" value="Genomic_DNA"/>
</dbReference>
<sequence length="141" mass="15922">MSEKRPVHVKVWSRQRQKNGDKQTFTNEAEGHLYQKGDALYVVYREGEEAGLGSTLTSWRIEGKHATLIRQGETVMKQVLVKGEEQRGSYKTPYGTFELVTRTSALAIALNEQGGHLEAVYNVRLAGEKSRMELRVDVTVL</sequence>
<organism evidence="1 2">
    <name type="scientific">Tumebacillus lacus</name>
    <dbReference type="NCBI Taxonomy" id="2995335"/>
    <lineage>
        <taxon>Bacteria</taxon>
        <taxon>Bacillati</taxon>
        <taxon>Bacillota</taxon>
        <taxon>Bacilli</taxon>
        <taxon>Bacillales</taxon>
        <taxon>Alicyclobacillaceae</taxon>
        <taxon>Tumebacillus</taxon>
    </lineage>
</organism>
<accession>A0ABT3WYB9</accession>
<reference evidence="1 2" key="1">
    <citation type="submission" date="2022-11" db="EMBL/GenBank/DDBJ databases">
        <title>Study of microbial diversity in lake waters.</title>
        <authorList>
            <person name="Zhang J."/>
        </authorList>
    </citation>
    <scope>NUCLEOTIDE SEQUENCE [LARGE SCALE GENOMIC DNA]</scope>
    <source>
        <strain evidence="1 2">DT12</strain>
    </source>
</reference>